<dbReference type="AlphaFoldDB" id="A0A5C6MME1"/>
<organism evidence="3 4">
    <name type="scientific">Takifugu flavidus</name>
    <name type="common">sansaifugu</name>
    <dbReference type="NCBI Taxonomy" id="433684"/>
    <lineage>
        <taxon>Eukaryota</taxon>
        <taxon>Metazoa</taxon>
        <taxon>Chordata</taxon>
        <taxon>Craniata</taxon>
        <taxon>Vertebrata</taxon>
        <taxon>Euteleostomi</taxon>
        <taxon>Actinopterygii</taxon>
        <taxon>Neopterygii</taxon>
        <taxon>Teleostei</taxon>
        <taxon>Neoteleostei</taxon>
        <taxon>Acanthomorphata</taxon>
        <taxon>Eupercaria</taxon>
        <taxon>Tetraodontiformes</taxon>
        <taxon>Tetradontoidea</taxon>
        <taxon>Tetraodontidae</taxon>
        <taxon>Takifugu</taxon>
    </lineage>
</organism>
<accession>A0A5C6MME1</accession>
<dbReference type="PANTHER" id="PTHR15304:SF4">
    <property type="entry name" value="MYOD FAMILY INHIBITOR-LIKE"/>
    <property type="match status" value="1"/>
</dbReference>
<sequence length="238" mass="24818">MDMRSNCSSGDVTEDIQDIQSKAEGVADQPRPRGQCRDEARPCGRSGDTCVDPATDVSLTNDVSRLLPSKSLSALRKQKGVDSSSPPPVCTSPIVPTRAPPEKSSCKRQNCSHYPHPPAHHRSSHQTCPSSTSVKTDAVHTQEAAVDDCCVHCVLACLFCEMLSMCAVLGDCLACGLGGAVCCDSALCCCGCLEAAGEAACTEDACQAALDCGILGECCGSSDCLEICLECCSICFPS</sequence>
<feature type="compositionally biased region" description="Polar residues" evidence="2">
    <location>
        <begin position="1"/>
        <end position="11"/>
    </location>
</feature>
<comment type="caution">
    <text evidence="3">The sequence shown here is derived from an EMBL/GenBank/DDBJ whole genome shotgun (WGS) entry which is preliminary data.</text>
</comment>
<proteinExistence type="inferred from homology"/>
<comment type="similarity">
    <text evidence="1">Belongs to the MDFI family.</text>
</comment>
<dbReference type="EMBL" id="RHFK02000021">
    <property type="protein sequence ID" value="TWW56033.1"/>
    <property type="molecule type" value="Genomic_DNA"/>
</dbReference>
<evidence type="ECO:0000256" key="1">
    <source>
        <dbReference type="ARBA" id="ARBA00025778"/>
    </source>
</evidence>
<name>A0A5C6MME1_9TELE</name>
<protein>
    <submittedName>
        <fullName evidence="3">MyoD family inhibitor domain-containing protein I-mfa domain-containing protein</fullName>
    </submittedName>
</protein>
<gene>
    <name evidence="3" type="ORF">D4764_08G0000200</name>
</gene>
<dbReference type="InterPro" id="IPR026134">
    <property type="entry name" value="MDFI/MDFIC"/>
</dbReference>
<dbReference type="Proteomes" id="UP000324091">
    <property type="component" value="Chromosome 8"/>
</dbReference>
<dbReference type="PANTHER" id="PTHR15304">
    <property type="entry name" value="MYOD FAMILY INHIBITOR"/>
    <property type="match status" value="1"/>
</dbReference>
<feature type="region of interest" description="Disordered" evidence="2">
    <location>
        <begin position="1"/>
        <end position="94"/>
    </location>
</feature>
<keyword evidence="4" id="KW-1185">Reference proteome</keyword>
<dbReference type="GO" id="GO:0010468">
    <property type="term" value="P:regulation of gene expression"/>
    <property type="evidence" value="ECO:0007669"/>
    <property type="project" value="UniProtKB-ARBA"/>
</dbReference>
<reference evidence="3 4" key="1">
    <citation type="submission" date="2019-04" db="EMBL/GenBank/DDBJ databases">
        <title>Chromosome genome assembly for Takifugu flavidus.</title>
        <authorList>
            <person name="Xiao S."/>
        </authorList>
    </citation>
    <scope>NUCLEOTIDE SEQUENCE [LARGE SCALE GENOMIC DNA]</scope>
    <source>
        <strain evidence="3">HTHZ2018</strain>
        <tissue evidence="3">Muscle</tissue>
    </source>
</reference>
<feature type="region of interest" description="Disordered" evidence="2">
    <location>
        <begin position="108"/>
        <end position="128"/>
    </location>
</feature>
<dbReference type="Pfam" id="PF15316">
    <property type="entry name" value="MDFI"/>
    <property type="match status" value="1"/>
</dbReference>
<evidence type="ECO:0000256" key="2">
    <source>
        <dbReference type="SAM" id="MobiDB-lite"/>
    </source>
</evidence>
<evidence type="ECO:0000313" key="4">
    <source>
        <dbReference type="Proteomes" id="UP000324091"/>
    </source>
</evidence>
<evidence type="ECO:0000313" key="3">
    <source>
        <dbReference type="EMBL" id="TWW56033.1"/>
    </source>
</evidence>